<dbReference type="KEGG" id="sze:AW14_05030"/>
<organism evidence="2 3">
    <name type="scientific">Siansivirga zeaxanthinifaciens CC-SAMT-1</name>
    <dbReference type="NCBI Taxonomy" id="1454006"/>
    <lineage>
        <taxon>Bacteria</taxon>
        <taxon>Pseudomonadati</taxon>
        <taxon>Bacteroidota</taxon>
        <taxon>Flavobacteriia</taxon>
        <taxon>Flavobacteriales</taxon>
        <taxon>Flavobacteriaceae</taxon>
        <taxon>Siansivirga</taxon>
    </lineage>
</organism>
<keyword evidence="1" id="KW-0802">TPR repeat</keyword>
<dbReference type="SMART" id="SM00028">
    <property type="entry name" value="TPR"/>
    <property type="match status" value="2"/>
</dbReference>
<dbReference type="PATRIC" id="fig|1454006.5.peg.985"/>
<dbReference type="InterPro" id="IPR019734">
    <property type="entry name" value="TPR_rpt"/>
</dbReference>
<dbReference type="SUPFAM" id="SSF48452">
    <property type="entry name" value="TPR-like"/>
    <property type="match status" value="1"/>
</dbReference>
<gene>
    <name evidence="2" type="ORF">AW14_05030</name>
</gene>
<evidence type="ECO:0000313" key="2">
    <source>
        <dbReference type="EMBL" id="AJR04793.1"/>
    </source>
</evidence>
<dbReference type="STRING" id="1454006.AW14_05030"/>
<evidence type="ECO:0000313" key="3">
    <source>
        <dbReference type="Proteomes" id="UP000032229"/>
    </source>
</evidence>
<dbReference type="EMBL" id="CP007202">
    <property type="protein sequence ID" value="AJR04793.1"/>
    <property type="molecule type" value="Genomic_DNA"/>
</dbReference>
<dbReference type="Pfam" id="PF13431">
    <property type="entry name" value="TPR_17"/>
    <property type="match status" value="1"/>
</dbReference>
<sequence length="321" mass="37469">MKDGSNLNDRFLTDSSYVNYSFKKLEMCTNGNPTHRVNEVCFPYSINQNFIKTSSTSGYEIEKIKNDTLILCESIGGMDNDKLKRFFFVREQKLFNEIKEAKGESKNQIANEFYTPTLKSSLMLELNNAFKNKHSNFKAKGFITIDLKNKKVSTLINYSDTSDSTKIKRVKKVIDKSYKLWNTERFKHLETLEMPFVLKDEKTKTFRGISMKFFTDSFYQLDHFYGGDTRIIQEAGEYFNKAINDYQNKDYESSIKNFTKSYELDPKNIDALNNRAAIYYETGQLELACKDWNELSELGQKRGIELLKNKCKKTTYNDTIP</sequence>
<dbReference type="InterPro" id="IPR011990">
    <property type="entry name" value="TPR-like_helical_dom_sf"/>
</dbReference>
<protein>
    <submittedName>
        <fullName evidence="2">Uncharacterized protein</fullName>
    </submittedName>
</protein>
<dbReference type="PROSITE" id="PS50005">
    <property type="entry name" value="TPR"/>
    <property type="match status" value="1"/>
</dbReference>
<evidence type="ECO:0000256" key="1">
    <source>
        <dbReference type="PROSITE-ProRule" id="PRU00339"/>
    </source>
</evidence>
<dbReference type="HOGENOM" id="CLU_865718_0_0_10"/>
<dbReference type="Gene3D" id="1.25.40.10">
    <property type="entry name" value="Tetratricopeptide repeat domain"/>
    <property type="match status" value="1"/>
</dbReference>
<proteinExistence type="predicted"/>
<name>A0A0C5WCP5_9FLAO</name>
<accession>A0A0C5WCP5</accession>
<dbReference type="AlphaFoldDB" id="A0A0C5WCP5"/>
<keyword evidence="3" id="KW-1185">Reference proteome</keyword>
<dbReference type="RefSeq" id="WP_169744654.1">
    <property type="nucleotide sequence ID" value="NZ_CP007202.1"/>
</dbReference>
<dbReference type="Proteomes" id="UP000032229">
    <property type="component" value="Chromosome"/>
</dbReference>
<feature type="repeat" description="TPR" evidence="1">
    <location>
        <begin position="235"/>
        <end position="268"/>
    </location>
</feature>
<reference evidence="2 3" key="1">
    <citation type="submission" date="2014-02" db="EMBL/GenBank/DDBJ databases">
        <authorList>
            <person name="Young C.-C."/>
            <person name="Hameed A."/>
            <person name="Huang H.-C."/>
            <person name="Shahina M."/>
        </authorList>
    </citation>
    <scope>NUCLEOTIDE SEQUENCE [LARGE SCALE GENOMIC DNA]</scope>
    <source>
        <strain evidence="2 3">CC-SAMT-1</strain>
    </source>
</reference>